<sequence>MDMKKISCTVLIVAASMTSVALTSRDVLAPAPAPAGESSGASAAVGSLVGASLLSLFALCFHISSSFYLPTMDMKKISCTVLIVAASMTSVALASRDVLAPAPAPAGEASGASAAVGSLAGASLLSLFALCFQ</sequence>
<reference evidence="2 3" key="1">
    <citation type="submission" date="2021-02" db="EMBL/GenBank/DDBJ databases">
        <title>Plant Genome Project.</title>
        <authorList>
            <person name="Zhang R.-G."/>
        </authorList>
    </citation>
    <scope>NUCLEOTIDE SEQUENCE [LARGE SCALE GENOMIC DNA]</scope>
    <source>
        <tissue evidence="2">Leaves</tissue>
    </source>
</reference>
<dbReference type="InterPro" id="IPR044702">
    <property type="entry name" value="AGP23/40"/>
</dbReference>
<keyword evidence="3" id="KW-1185">Reference proteome</keyword>
<evidence type="ECO:0000313" key="3">
    <source>
        <dbReference type="Proteomes" id="UP000827721"/>
    </source>
</evidence>
<keyword evidence="1" id="KW-0472">Membrane</keyword>
<comment type="caution">
    <text evidence="2">The sequence shown here is derived from an EMBL/GenBank/DDBJ whole genome shotgun (WGS) entry which is preliminary data.</text>
</comment>
<keyword evidence="1" id="KW-0812">Transmembrane</keyword>
<protein>
    <submittedName>
        <fullName evidence="2">Uncharacterized protein</fullName>
    </submittedName>
</protein>
<feature type="transmembrane region" description="Helical" evidence="1">
    <location>
        <begin position="77"/>
        <end position="94"/>
    </location>
</feature>
<evidence type="ECO:0000313" key="2">
    <source>
        <dbReference type="EMBL" id="KAH7560558.1"/>
    </source>
</evidence>
<dbReference type="Proteomes" id="UP000827721">
    <property type="component" value="Unassembled WGS sequence"/>
</dbReference>
<organism evidence="2 3">
    <name type="scientific">Xanthoceras sorbifolium</name>
    <dbReference type="NCBI Taxonomy" id="99658"/>
    <lineage>
        <taxon>Eukaryota</taxon>
        <taxon>Viridiplantae</taxon>
        <taxon>Streptophyta</taxon>
        <taxon>Embryophyta</taxon>
        <taxon>Tracheophyta</taxon>
        <taxon>Spermatophyta</taxon>
        <taxon>Magnoliopsida</taxon>
        <taxon>eudicotyledons</taxon>
        <taxon>Gunneridae</taxon>
        <taxon>Pentapetalae</taxon>
        <taxon>rosids</taxon>
        <taxon>malvids</taxon>
        <taxon>Sapindales</taxon>
        <taxon>Sapindaceae</taxon>
        <taxon>Xanthoceroideae</taxon>
        <taxon>Xanthoceras</taxon>
    </lineage>
</organism>
<name>A0ABQ8HHS2_9ROSI</name>
<feature type="transmembrane region" description="Helical" evidence="1">
    <location>
        <begin position="41"/>
        <end position="65"/>
    </location>
</feature>
<dbReference type="EMBL" id="JAFEMO010000010">
    <property type="protein sequence ID" value="KAH7560558.1"/>
    <property type="molecule type" value="Genomic_DNA"/>
</dbReference>
<dbReference type="PANTHER" id="PTHR34672">
    <property type="entry name" value="POLLEN-SPECIFIC ARABINOGALACTA PROTEIN BAN102"/>
    <property type="match status" value="1"/>
</dbReference>
<evidence type="ECO:0000256" key="1">
    <source>
        <dbReference type="SAM" id="Phobius"/>
    </source>
</evidence>
<proteinExistence type="predicted"/>
<dbReference type="PANTHER" id="PTHR34672:SF2">
    <property type="entry name" value="ARABINOGALACTAN PROTEIN 23"/>
    <property type="match status" value="1"/>
</dbReference>
<accession>A0ABQ8HHS2</accession>
<feature type="transmembrane region" description="Helical" evidence="1">
    <location>
        <begin position="114"/>
        <end position="132"/>
    </location>
</feature>
<gene>
    <name evidence="2" type="ORF">JRO89_XS10G0043000</name>
</gene>
<keyword evidence="1" id="KW-1133">Transmembrane helix</keyword>